<proteinExistence type="predicted"/>
<dbReference type="Proteomes" id="UP001065549">
    <property type="component" value="Unassembled WGS sequence"/>
</dbReference>
<sequence>MIFGDRKNDLAFIIDGRLIILIEHQSTINPNMPLRMLVYITKEYEKLYFSKTIYSKQLVKIPTPEMYVFYNGKEVLPLEEKLKLSDAFLEKCATLSLEAVVKVINVNYKQGAEILERCKVLNEYSRFIYLVRKNWEKTNDLKAAIKQSIDTCIKEGVLRDFLKKNGGDVMSFLYDELSREECETIREQDGYQKGLSEGFDKGIEQGIEQGIEKGIAQGTAALIELCQDMELSRAETKAQIAEKFSLSEERADNYMQQYWK</sequence>
<dbReference type="RefSeq" id="WP_269478698.1">
    <property type="nucleotide sequence ID" value="NZ_JAOSHN010000008.1"/>
</dbReference>
<reference evidence="1" key="1">
    <citation type="submission" date="2022-09" db="EMBL/GenBank/DDBJ databases">
        <title>Culturomic study of gut microbiota in children with autism spectrum disorder.</title>
        <authorList>
            <person name="Efimov B.A."/>
            <person name="Chaplin A.V."/>
            <person name="Sokolova S.R."/>
            <person name="Pikina A.P."/>
            <person name="Korzhanova M."/>
            <person name="Belova V."/>
            <person name="Korostin D."/>
        </authorList>
    </citation>
    <scope>NUCLEOTIDE SEQUENCE</scope>
    <source>
        <strain evidence="1">ASD5510</strain>
    </source>
</reference>
<dbReference type="EMBL" id="JAOSHN010000008">
    <property type="protein sequence ID" value="MCU7380168.1"/>
    <property type="molecule type" value="Genomic_DNA"/>
</dbReference>
<protein>
    <submittedName>
        <fullName evidence="1">Rpn family recombination-promoting nuclease/putative transposase</fullName>
    </submittedName>
</protein>
<evidence type="ECO:0000313" key="1">
    <source>
        <dbReference type="EMBL" id="MCU7380168.1"/>
    </source>
</evidence>
<accession>A0A9J6QXK2</accession>
<evidence type="ECO:0000313" key="2">
    <source>
        <dbReference type="Proteomes" id="UP001065549"/>
    </source>
</evidence>
<dbReference type="AlphaFoldDB" id="A0A9J6QXK2"/>
<keyword evidence="2" id="KW-1185">Reference proteome</keyword>
<name>A0A9J6QXK2_9FIRM</name>
<organism evidence="1 2">
    <name type="scientific">Hominibacterium faecale</name>
    <dbReference type="NCBI Taxonomy" id="2839743"/>
    <lineage>
        <taxon>Bacteria</taxon>
        <taxon>Bacillati</taxon>
        <taxon>Bacillota</taxon>
        <taxon>Clostridia</taxon>
        <taxon>Peptostreptococcales</taxon>
        <taxon>Anaerovoracaceae</taxon>
        <taxon>Hominibacterium</taxon>
    </lineage>
</organism>
<gene>
    <name evidence="1" type="ORF">OBO34_17690</name>
</gene>
<comment type="caution">
    <text evidence="1">The sequence shown here is derived from an EMBL/GenBank/DDBJ whole genome shotgun (WGS) entry which is preliminary data.</text>
</comment>